<gene>
    <name evidence="1" type="ORF">FBZ88_109232</name>
</gene>
<protein>
    <submittedName>
        <fullName evidence="1">Uncharacterized protein</fullName>
    </submittedName>
</protein>
<dbReference type="AlphaFoldDB" id="A0A560FW09"/>
<proteinExistence type="predicted"/>
<evidence type="ECO:0000313" key="2">
    <source>
        <dbReference type="Proteomes" id="UP000316545"/>
    </source>
</evidence>
<dbReference type="EMBL" id="VITO01000009">
    <property type="protein sequence ID" value="TWB25833.1"/>
    <property type="molecule type" value="Genomic_DNA"/>
</dbReference>
<dbReference type="RefSeq" id="WP_145618104.1">
    <property type="nucleotide sequence ID" value="NZ_JAYNFR010000024.1"/>
</dbReference>
<name>A0A560FW09_9PROT</name>
<sequence>MNIRSTLNTILVLIALIPGICLGHDAEEVHSTGNQSPAVGSNTGGIHYHYNIYSGKCSSSAVSLEKAIKDLNRSDCMEKNPTTQNIHQMNALDKAKLAILYDENRSVATISEASLACWDGDRKTYIDIKFSNVGNRTVTVLKYGDIKSKGKSISIMPYPLPNPTYKKAFTIDAGKETSRPFISLDDVKKKLSLPKDEIIYATSIDTDFPQVPQQIRDCSKPFGKRDIQDDGEINITNNDISQYILTKEGELISVDTHPSFQEMTMYSIISALDYQDIFGRKFKTIGQFHIFTVKVRARVSD</sequence>
<accession>A0A560FW09</accession>
<organism evidence="1 2">
    <name type="scientific">Nitrospirillum amazonense</name>
    <dbReference type="NCBI Taxonomy" id="28077"/>
    <lineage>
        <taxon>Bacteria</taxon>
        <taxon>Pseudomonadati</taxon>
        <taxon>Pseudomonadota</taxon>
        <taxon>Alphaproteobacteria</taxon>
        <taxon>Rhodospirillales</taxon>
        <taxon>Azospirillaceae</taxon>
        <taxon>Nitrospirillum</taxon>
    </lineage>
</organism>
<dbReference type="Proteomes" id="UP000316545">
    <property type="component" value="Unassembled WGS sequence"/>
</dbReference>
<keyword evidence="2" id="KW-1185">Reference proteome</keyword>
<reference evidence="1 2" key="1">
    <citation type="submission" date="2019-06" db="EMBL/GenBank/DDBJ databases">
        <title>Genomic Encyclopedia of Type Strains, Phase IV (KMG-V): Genome sequencing to study the core and pangenomes of soil and plant-associated prokaryotes.</title>
        <authorList>
            <person name="Whitman W."/>
        </authorList>
    </citation>
    <scope>NUCLEOTIDE SEQUENCE [LARGE SCALE GENOMIC DNA]</scope>
    <source>
        <strain evidence="1 2">BR 11865</strain>
    </source>
</reference>
<evidence type="ECO:0000313" key="1">
    <source>
        <dbReference type="EMBL" id="TWB25833.1"/>
    </source>
</evidence>
<comment type="caution">
    <text evidence="1">The sequence shown here is derived from an EMBL/GenBank/DDBJ whole genome shotgun (WGS) entry which is preliminary data.</text>
</comment>